<comment type="caution">
    <text evidence="2">The sequence shown here is derived from an EMBL/GenBank/DDBJ whole genome shotgun (WGS) entry which is preliminary data.</text>
</comment>
<gene>
    <name evidence="2" type="ORF">G3M58_11230</name>
</gene>
<evidence type="ECO:0000313" key="2">
    <source>
        <dbReference type="EMBL" id="NEE07013.1"/>
    </source>
</evidence>
<dbReference type="PANTHER" id="PTHR43096">
    <property type="entry name" value="DNAJ HOMOLOG 1, MITOCHONDRIAL-RELATED"/>
    <property type="match status" value="1"/>
</dbReference>
<dbReference type="Gene3D" id="2.60.260.20">
    <property type="entry name" value="Urease metallochaperone UreE, N-terminal domain"/>
    <property type="match status" value="1"/>
</dbReference>
<dbReference type="AlphaFoldDB" id="A0A6G3WNK7"/>
<dbReference type="CDD" id="cd10747">
    <property type="entry name" value="DnaJ_C"/>
    <property type="match status" value="1"/>
</dbReference>
<sequence length="112" mass="12178">HCTVTIPMTAAALGTKCPLETLDGLEEIDIRPGTQSGQSVPLHGRGITHLRGGGRGDLIVHVEVMTPSKLDAEQERLLRELAKLRGEERPLGQFQPGQQGLFSRLKDAFNGR</sequence>
<organism evidence="2">
    <name type="scientific">Streptomyces sp. SID7499</name>
    <dbReference type="NCBI Taxonomy" id="2706086"/>
    <lineage>
        <taxon>Bacteria</taxon>
        <taxon>Bacillati</taxon>
        <taxon>Actinomycetota</taxon>
        <taxon>Actinomycetes</taxon>
        <taxon>Kitasatosporales</taxon>
        <taxon>Streptomycetaceae</taxon>
        <taxon>Streptomyces</taxon>
    </lineage>
</organism>
<dbReference type="PANTHER" id="PTHR43096:SF48">
    <property type="entry name" value="CHAPERONE PROTEIN DNAJ"/>
    <property type="match status" value="1"/>
</dbReference>
<dbReference type="Pfam" id="PF01556">
    <property type="entry name" value="DnaJ_C"/>
    <property type="match status" value="1"/>
</dbReference>
<feature type="domain" description="Chaperone DnaJ C-terminal" evidence="1">
    <location>
        <begin position="1"/>
        <end position="67"/>
    </location>
</feature>
<dbReference type="SUPFAM" id="SSF49493">
    <property type="entry name" value="HSP40/DnaJ peptide-binding domain"/>
    <property type="match status" value="1"/>
</dbReference>
<dbReference type="InterPro" id="IPR008971">
    <property type="entry name" value="HSP40/DnaJ_pept-bd"/>
</dbReference>
<evidence type="ECO:0000259" key="1">
    <source>
        <dbReference type="Pfam" id="PF01556"/>
    </source>
</evidence>
<dbReference type="GO" id="GO:0051082">
    <property type="term" value="F:unfolded protein binding"/>
    <property type="evidence" value="ECO:0007669"/>
    <property type="project" value="InterPro"/>
</dbReference>
<dbReference type="GO" id="GO:0042026">
    <property type="term" value="P:protein refolding"/>
    <property type="evidence" value="ECO:0007669"/>
    <property type="project" value="TreeGrafter"/>
</dbReference>
<protein>
    <submittedName>
        <fullName evidence="2">Molecular chaperone DnaJ</fullName>
    </submittedName>
</protein>
<feature type="non-terminal residue" evidence="2">
    <location>
        <position position="1"/>
    </location>
</feature>
<dbReference type="InterPro" id="IPR002939">
    <property type="entry name" value="DnaJ_C"/>
</dbReference>
<proteinExistence type="predicted"/>
<dbReference type="EMBL" id="JAAGMN010001135">
    <property type="protein sequence ID" value="NEE07013.1"/>
    <property type="molecule type" value="Genomic_DNA"/>
</dbReference>
<reference evidence="2" key="1">
    <citation type="submission" date="2020-01" db="EMBL/GenBank/DDBJ databases">
        <title>Insect and environment-associated Actinomycetes.</title>
        <authorList>
            <person name="Currrie C."/>
            <person name="Chevrette M."/>
            <person name="Carlson C."/>
            <person name="Stubbendieck R."/>
            <person name="Wendt-Pienkowski E."/>
        </authorList>
    </citation>
    <scope>NUCLEOTIDE SEQUENCE</scope>
    <source>
        <strain evidence="2">SID7499</strain>
    </source>
</reference>
<accession>A0A6G3WNK7</accession>
<dbReference type="GO" id="GO:0005737">
    <property type="term" value="C:cytoplasm"/>
    <property type="evidence" value="ECO:0007669"/>
    <property type="project" value="TreeGrafter"/>
</dbReference>
<name>A0A6G3WNK7_9ACTN</name>